<accession>A0A150G961</accession>
<dbReference type="Pfam" id="PF00069">
    <property type="entry name" value="Pkinase"/>
    <property type="match status" value="1"/>
</dbReference>
<dbReference type="PROSITE" id="PS00108">
    <property type="entry name" value="PROTEIN_KINASE_ST"/>
    <property type="match status" value="1"/>
</dbReference>
<dbReference type="GO" id="GO:0005524">
    <property type="term" value="F:ATP binding"/>
    <property type="evidence" value="ECO:0007669"/>
    <property type="project" value="UniProtKB-UniRule"/>
</dbReference>
<protein>
    <recommendedName>
        <fullName evidence="9">Protein kinase domain-containing protein</fullName>
    </recommendedName>
</protein>
<dbReference type="OrthoDB" id="346907at2759"/>
<evidence type="ECO:0000313" key="11">
    <source>
        <dbReference type="Proteomes" id="UP000075714"/>
    </source>
</evidence>
<dbReference type="InterPro" id="IPR001245">
    <property type="entry name" value="Ser-Thr/Tyr_kinase_cat_dom"/>
</dbReference>
<organism evidence="10 11">
    <name type="scientific">Gonium pectorale</name>
    <name type="common">Green alga</name>
    <dbReference type="NCBI Taxonomy" id="33097"/>
    <lineage>
        <taxon>Eukaryota</taxon>
        <taxon>Viridiplantae</taxon>
        <taxon>Chlorophyta</taxon>
        <taxon>core chlorophytes</taxon>
        <taxon>Chlorophyceae</taxon>
        <taxon>CS clade</taxon>
        <taxon>Chlamydomonadales</taxon>
        <taxon>Volvocaceae</taxon>
        <taxon>Gonium</taxon>
    </lineage>
</organism>
<comment type="caution">
    <text evidence="10">The sequence shown here is derived from an EMBL/GenBank/DDBJ whole genome shotgun (WGS) entry which is preliminary data.</text>
</comment>
<dbReference type="GO" id="GO:0004674">
    <property type="term" value="F:protein serine/threonine kinase activity"/>
    <property type="evidence" value="ECO:0007669"/>
    <property type="project" value="UniProtKB-KW"/>
</dbReference>
<feature type="region of interest" description="Disordered" evidence="8">
    <location>
        <begin position="221"/>
        <end position="258"/>
    </location>
</feature>
<dbReference type="InterPro" id="IPR011009">
    <property type="entry name" value="Kinase-like_dom_sf"/>
</dbReference>
<evidence type="ECO:0000256" key="7">
    <source>
        <dbReference type="RuleBase" id="RU000304"/>
    </source>
</evidence>
<reference evidence="11" key="1">
    <citation type="journal article" date="2016" name="Nat. Commun.">
        <title>The Gonium pectorale genome demonstrates co-option of cell cycle regulation during the evolution of multicellularity.</title>
        <authorList>
            <person name="Hanschen E.R."/>
            <person name="Marriage T.N."/>
            <person name="Ferris P.J."/>
            <person name="Hamaji T."/>
            <person name="Toyoda A."/>
            <person name="Fujiyama A."/>
            <person name="Neme R."/>
            <person name="Noguchi H."/>
            <person name="Minakuchi Y."/>
            <person name="Suzuki M."/>
            <person name="Kawai-Toyooka H."/>
            <person name="Smith D.R."/>
            <person name="Sparks H."/>
            <person name="Anderson J."/>
            <person name="Bakaric R."/>
            <person name="Luria V."/>
            <person name="Karger A."/>
            <person name="Kirschner M.W."/>
            <person name="Durand P.M."/>
            <person name="Michod R.E."/>
            <person name="Nozaki H."/>
            <person name="Olson B.J."/>
        </authorList>
    </citation>
    <scope>NUCLEOTIDE SEQUENCE [LARGE SCALE GENOMIC DNA]</scope>
    <source>
        <strain evidence="11">NIES-2863</strain>
    </source>
</reference>
<keyword evidence="5 6" id="KW-0067">ATP-binding</keyword>
<keyword evidence="4" id="KW-0418">Kinase</keyword>
<evidence type="ECO:0000256" key="1">
    <source>
        <dbReference type="ARBA" id="ARBA00022527"/>
    </source>
</evidence>
<evidence type="ECO:0000256" key="4">
    <source>
        <dbReference type="ARBA" id="ARBA00022777"/>
    </source>
</evidence>
<evidence type="ECO:0000256" key="5">
    <source>
        <dbReference type="ARBA" id="ARBA00022840"/>
    </source>
</evidence>
<keyword evidence="2" id="KW-0808">Transferase</keyword>
<proteinExistence type="inferred from homology"/>
<gene>
    <name evidence="10" type="ORF">GPECTOR_44g53</name>
</gene>
<dbReference type="InterPro" id="IPR051681">
    <property type="entry name" value="Ser/Thr_Kinases-Pseudokinases"/>
</dbReference>
<evidence type="ECO:0000256" key="2">
    <source>
        <dbReference type="ARBA" id="ARBA00022679"/>
    </source>
</evidence>
<evidence type="ECO:0000259" key="9">
    <source>
        <dbReference type="PROSITE" id="PS50011"/>
    </source>
</evidence>
<evidence type="ECO:0000313" key="10">
    <source>
        <dbReference type="EMBL" id="KXZ46377.1"/>
    </source>
</evidence>
<dbReference type="SMART" id="SM00220">
    <property type="entry name" value="S_TKc"/>
    <property type="match status" value="1"/>
</dbReference>
<name>A0A150G961_GONPE</name>
<feature type="compositionally biased region" description="Low complexity" evidence="8">
    <location>
        <begin position="234"/>
        <end position="243"/>
    </location>
</feature>
<evidence type="ECO:0000256" key="3">
    <source>
        <dbReference type="ARBA" id="ARBA00022741"/>
    </source>
</evidence>
<dbReference type="Gene3D" id="3.30.200.20">
    <property type="entry name" value="Phosphorylase Kinase, domain 1"/>
    <property type="match status" value="1"/>
</dbReference>
<feature type="domain" description="Protein kinase" evidence="9">
    <location>
        <begin position="168"/>
        <end position="460"/>
    </location>
</feature>
<dbReference type="InterPro" id="IPR017441">
    <property type="entry name" value="Protein_kinase_ATP_BS"/>
</dbReference>
<keyword evidence="3 6" id="KW-0547">Nucleotide-binding</keyword>
<keyword evidence="1 7" id="KW-0723">Serine/threonine-protein kinase</keyword>
<dbReference type="PANTHER" id="PTHR44329:SF214">
    <property type="entry name" value="PROTEIN KINASE DOMAIN-CONTAINING PROTEIN"/>
    <property type="match status" value="1"/>
</dbReference>
<dbReference type="EMBL" id="LSYV01000045">
    <property type="protein sequence ID" value="KXZ46377.1"/>
    <property type="molecule type" value="Genomic_DNA"/>
</dbReference>
<dbReference type="Pfam" id="PF07714">
    <property type="entry name" value="PK_Tyr_Ser-Thr"/>
    <property type="match status" value="1"/>
</dbReference>
<dbReference type="AlphaFoldDB" id="A0A150G961"/>
<sequence length="476" mass="50623">MRCCLKDKFPAQIRLGNGTQLSFRGLVLDGLMNGNVNVAPRLDLLARNPPGTIATASIVDCMFLIGICYPIDIQERAAYAVPPERRCWVSYGELVDVAGMAFELDANQKQPSFIDGSGSRGGVHSGGAGGGVNTAALGGGIGGALGVTPLTPPRPDVFLEARLGHEITLLPTVLGKGASGRVVEGLYMDQPVAVKVLIDTPLGDWGIKSPSPLRAQAAMAPLGAMPDPTPPGASPAGPDAPGGISTEPARGAPAGSAALGANDPSVQAAFPEAIHNFAHELAVLARCQHPNVLRLLAACVQPPRYCLVMERMETSLAKLLYGRPGVLLPMDEVISIALQVAQGLEYLHPTIVHRDLKPENVLINNPETPRMVAKLSPVYMAPVYSFGVLLWAMLSGKRPWEGFDMIAVAVRVCMLGERPPIDAIAPQRLPHKLRRLMLQCWEHDPERRPAAAELVKQLLLVREQLSPSHPAALVDS</sequence>
<dbReference type="PANTHER" id="PTHR44329">
    <property type="entry name" value="SERINE/THREONINE-PROTEIN KINASE TNNI3K-RELATED"/>
    <property type="match status" value="1"/>
</dbReference>
<dbReference type="PROSITE" id="PS50011">
    <property type="entry name" value="PROTEIN_KINASE_DOM"/>
    <property type="match status" value="1"/>
</dbReference>
<dbReference type="SUPFAM" id="SSF56112">
    <property type="entry name" value="Protein kinase-like (PK-like)"/>
    <property type="match status" value="1"/>
</dbReference>
<dbReference type="Proteomes" id="UP000075714">
    <property type="component" value="Unassembled WGS sequence"/>
</dbReference>
<dbReference type="PROSITE" id="PS00107">
    <property type="entry name" value="PROTEIN_KINASE_ATP"/>
    <property type="match status" value="1"/>
</dbReference>
<dbReference type="Gene3D" id="1.10.510.10">
    <property type="entry name" value="Transferase(Phosphotransferase) domain 1"/>
    <property type="match status" value="2"/>
</dbReference>
<dbReference type="InterPro" id="IPR000719">
    <property type="entry name" value="Prot_kinase_dom"/>
</dbReference>
<dbReference type="STRING" id="33097.A0A150G961"/>
<feature type="binding site" evidence="6">
    <location>
        <position position="195"/>
    </location>
    <ligand>
        <name>ATP</name>
        <dbReference type="ChEBI" id="CHEBI:30616"/>
    </ligand>
</feature>
<dbReference type="InterPro" id="IPR008271">
    <property type="entry name" value="Ser/Thr_kinase_AS"/>
</dbReference>
<keyword evidence="11" id="KW-1185">Reference proteome</keyword>
<evidence type="ECO:0000256" key="6">
    <source>
        <dbReference type="PROSITE-ProRule" id="PRU10141"/>
    </source>
</evidence>
<evidence type="ECO:0000256" key="8">
    <source>
        <dbReference type="SAM" id="MobiDB-lite"/>
    </source>
</evidence>
<comment type="similarity">
    <text evidence="7">Belongs to the protein kinase superfamily.</text>
</comment>